<dbReference type="InterPro" id="IPR042222">
    <property type="entry name" value="Dynein_2_N"/>
</dbReference>
<feature type="compositionally biased region" description="Basic and acidic residues" evidence="15">
    <location>
        <begin position="533"/>
        <end position="543"/>
    </location>
</feature>
<dbReference type="FunFam" id="3.40.50.300:FF:001810">
    <property type="entry name" value="Cytoplasmic dynein 2 heavy chain 1"/>
    <property type="match status" value="1"/>
</dbReference>
<dbReference type="Gene3D" id="6.10.140.1060">
    <property type="match status" value="1"/>
</dbReference>
<reference evidence="26" key="2">
    <citation type="submission" date="2025-08" db="UniProtKB">
        <authorList>
            <consortium name="Ensembl"/>
        </authorList>
    </citation>
    <scope>IDENTIFICATION</scope>
</reference>
<dbReference type="Ensembl" id="ENSCHIT00000032599.1">
    <property type="protein sequence ID" value="ENSCHIP00000024738.1"/>
    <property type="gene ID" value="ENSCHIG00000021801.1"/>
</dbReference>
<dbReference type="Pfam" id="PF12775">
    <property type="entry name" value="AAA_7"/>
    <property type="match status" value="2"/>
</dbReference>
<evidence type="ECO:0000313" key="26">
    <source>
        <dbReference type="Ensembl" id="ENSCHIP00000024738.1"/>
    </source>
</evidence>
<dbReference type="Pfam" id="PF18199">
    <property type="entry name" value="Dynein_C"/>
    <property type="match status" value="1"/>
</dbReference>
<evidence type="ECO:0000256" key="8">
    <source>
        <dbReference type="ARBA" id="ARBA00023017"/>
    </source>
</evidence>
<dbReference type="PANTHER" id="PTHR22878:SF64">
    <property type="entry name" value="DYNEIN AXONEMAL HEAVY CHAIN 14"/>
    <property type="match status" value="1"/>
</dbReference>
<keyword evidence="3" id="KW-0963">Cytoplasm</keyword>
<evidence type="ECO:0000256" key="2">
    <source>
        <dbReference type="ARBA" id="ARBA00008887"/>
    </source>
</evidence>
<dbReference type="Gene3D" id="1.20.920.30">
    <property type="match status" value="1"/>
</dbReference>
<feature type="domain" description="Dynein heavy chain 3 AAA+ lid" evidence="23">
    <location>
        <begin position="2571"/>
        <end position="2659"/>
    </location>
</feature>
<dbReference type="InterPro" id="IPR041589">
    <property type="entry name" value="DNAH3_AAA_lid_1"/>
</dbReference>
<dbReference type="InterPro" id="IPR013602">
    <property type="entry name" value="Dynein_heavy_linker"/>
</dbReference>
<evidence type="ECO:0000256" key="11">
    <source>
        <dbReference type="ARBA" id="ARBA00023175"/>
    </source>
</evidence>
<dbReference type="FunFam" id="1.10.287.2620:FF:000001">
    <property type="entry name" value="Cytoplasmic dynein heavy chain 1"/>
    <property type="match status" value="1"/>
</dbReference>
<evidence type="ECO:0000259" key="20">
    <source>
        <dbReference type="Pfam" id="PF12780"/>
    </source>
</evidence>
<evidence type="ECO:0000256" key="15">
    <source>
        <dbReference type="SAM" id="MobiDB-lite"/>
    </source>
</evidence>
<keyword evidence="27" id="KW-1185">Reference proteome</keyword>
<dbReference type="Pfam" id="PF12777">
    <property type="entry name" value="MT"/>
    <property type="match status" value="1"/>
</dbReference>
<evidence type="ECO:0000256" key="13">
    <source>
        <dbReference type="ARBA" id="ARBA00023273"/>
    </source>
</evidence>
<dbReference type="FunFam" id="1.10.8.710:FF:000001">
    <property type="entry name" value="Dynein axonemal heavy chain 2"/>
    <property type="match status" value="1"/>
</dbReference>
<evidence type="ECO:0000313" key="27">
    <source>
        <dbReference type="Proteomes" id="UP000291000"/>
    </source>
</evidence>
<dbReference type="FunFam" id="1.10.8.720:FF:000001">
    <property type="entry name" value="dynein heavy chain 7, axonemal"/>
    <property type="match status" value="1"/>
</dbReference>
<feature type="domain" description="Dynein heavy chain coiled coil stalk" evidence="19">
    <location>
        <begin position="2993"/>
        <end position="3323"/>
    </location>
</feature>
<evidence type="ECO:0000256" key="10">
    <source>
        <dbReference type="ARBA" id="ARBA00023069"/>
    </source>
</evidence>
<feature type="region of interest" description="Disordered" evidence="15">
    <location>
        <begin position="92"/>
        <end position="118"/>
    </location>
</feature>
<dbReference type="Gene3D" id="3.40.50.300">
    <property type="entry name" value="P-loop containing nucleotide triphosphate hydrolases"/>
    <property type="match status" value="6"/>
</dbReference>
<dbReference type="FunFam" id="1.20.920.30:FF:000002">
    <property type="entry name" value="Dynein axonemal heavy chain 3"/>
    <property type="match status" value="1"/>
</dbReference>
<feature type="compositionally biased region" description="Basic and acidic residues" evidence="15">
    <location>
        <begin position="97"/>
        <end position="110"/>
    </location>
</feature>
<dbReference type="InterPro" id="IPR004273">
    <property type="entry name" value="Dynein_heavy_D6_P-loop"/>
</dbReference>
<dbReference type="GO" id="GO:0005524">
    <property type="term" value="F:ATP binding"/>
    <property type="evidence" value="ECO:0007669"/>
    <property type="project" value="UniProtKB-KW"/>
</dbReference>
<reference evidence="26 27" key="1">
    <citation type="submission" date="2016-04" db="EMBL/GenBank/DDBJ databases">
        <title>Polished mammalian reference genomes with single-molecule sequencing and chromosome conformation capture applied to the Capra hircus genome.</title>
        <authorList>
            <person name="Bickhart D.M."/>
            <person name="Koren S."/>
            <person name="Rosen B."/>
            <person name="Hastie A."/>
            <person name="Liachko I."/>
            <person name="Sullivan S.T."/>
            <person name="Burton J."/>
            <person name="Sayre B.L."/>
            <person name="Huson H.J."/>
            <person name="Lee J."/>
            <person name="Lam E."/>
            <person name="Kelley C.M."/>
            <person name="Hutchison J.L."/>
            <person name="Zhou Y."/>
            <person name="Sun J."/>
            <person name="Crisa A."/>
            <person name="Schwartz J.C."/>
            <person name="Hammond J.A."/>
            <person name="Schroeder S.G."/>
            <person name="Liu G.E."/>
            <person name="Dunham M."/>
            <person name="Shendure J."/>
            <person name="Sonstegard T.S."/>
            <person name="Phillippy A.M."/>
            <person name="Van Tassell C.P."/>
            <person name="Smith T.P."/>
        </authorList>
    </citation>
    <scope>NUCLEOTIDE SEQUENCE [LARGE SCALE GENOMIC DNA]</scope>
</reference>
<evidence type="ECO:0000259" key="22">
    <source>
        <dbReference type="Pfam" id="PF17852"/>
    </source>
</evidence>
<keyword evidence="4" id="KW-0493">Microtubule</keyword>
<dbReference type="FunFam" id="1.10.8.1220:FF:000006">
    <property type="entry name" value="Dynein axonemal heavy chain 14"/>
    <property type="match status" value="1"/>
</dbReference>
<dbReference type="FunFam" id="3.20.180.20:FF:000003">
    <property type="entry name" value="Dynein heavy chain 12, axonemal"/>
    <property type="match status" value="1"/>
</dbReference>
<name>A0A452FKD1_CAPHI</name>
<dbReference type="FunFam" id="3.40.50.300:FF:000063">
    <property type="entry name" value="dynein heavy chain 6, axonemal"/>
    <property type="match status" value="1"/>
</dbReference>
<keyword evidence="7" id="KW-0067">ATP-binding</keyword>
<dbReference type="Gene3D" id="1.10.8.720">
    <property type="entry name" value="Region D6 of dynein motor"/>
    <property type="match status" value="1"/>
</dbReference>
<dbReference type="Pfam" id="PF03028">
    <property type="entry name" value="Dynein_heavy"/>
    <property type="match status" value="1"/>
</dbReference>
<dbReference type="Gene3D" id="3.20.180.20">
    <property type="entry name" value="Dynein heavy chain, N-terminal domain 2"/>
    <property type="match status" value="1"/>
</dbReference>
<keyword evidence="12" id="KW-0206">Cytoskeleton</keyword>
<keyword evidence="10" id="KW-0969">Cilium</keyword>
<dbReference type="EMBL" id="LWLT01000016">
    <property type="status" value="NOT_ANNOTATED_CDS"/>
    <property type="molecule type" value="Genomic_DNA"/>
</dbReference>
<accession>A0A452FKD1</accession>
<protein>
    <submittedName>
        <fullName evidence="26">Dynein axonemal heavy chain 14</fullName>
    </submittedName>
</protein>
<feature type="region of interest" description="Disordered" evidence="15">
    <location>
        <begin position="521"/>
        <end position="543"/>
    </location>
</feature>
<feature type="domain" description="Dynein heavy chain ATP-binding dynein motor region" evidence="21">
    <location>
        <begin position="3352"/>
        <end position="3572"/>
    </location>
</feature>
<dbReference type="Gene3D" id="1.10.8.710">
    <property type="match status" value="1"/>
</dbReference>
<evidence type="ECO:0000259" key="17">
    <source>
        <dbReference type="Pfam" id="PF08393"/>
    </source>
</evidence>
<evidence type="ECO:0000256" key="5">
    <source>
        <dbReference type="ARBA" id="ARBA00022737"/>
    </source>
</evidence>
<feature type="domain" description="Dynein heavy chain region D6 P-loop" evidence="16">
    <location>
        <begin position="3906"/>
        <end position="4022"/>
    </location>
</feature>
<dbReference type="InterPro" id="IPR042219">
    <property type="entry name" value="AAA_lid_11_sf"/>
</dbReference>
<dbReference type="GO" id="GO:0005874">
    <property type="term" value="C:microtubule"/>
    <property type="evidence" value="ECO:0007669"/>
    <property type="project" value="UniProtKB-KW"/>
</dbReference>
<evidence type="ECO:0000256" key="9">
    <source>
        <dbReference type="ARBA" id="ARBA00023054"/>
    </source>
</evidence>
<feature type="domain" description="Dynein heavy chain linker" evidence="17">
    <location>
        <begin position="984"/>
        <end position="1385"/>
    </location>
</feature>
<keyword evidence="9 14" id="KW-0175">Coiled coil</keyword>
<feature type="compositionally biased region" description="Basic and acidic residues" evidence="15">
    <location>
        <begin position="13"/>
        <end position="33"/>
    </location>
</feature>
<dbReference type="InterPro" id="IPR042228">
    <property type="entry name" value="Dynein_linker_3"/>
</dbReference>
<feature type="coiled-coil region" evidence="14">
    <location>
        <begin position="337"/>
        <end position="364"/>
    </location>
</feature>
<evidence type="ECO:0000256" key="6">
    <source>
        <dbReference type="ARBA" id="ARBA00022741"/>
    </source>
</evidence>
<feature type="coiled-coil region" evidence="14">
    <location>
        <begin position="3208"/>
        <end position="3291"/>
    </location>
</feature>
<evidence type="ECO:0000259" key="25">
    <source>
        <dbReference type="Pfam" id="PF18199"/>
    </source>
</evidence>
<keyword evidence="8" id="KW-0243">Dynein</keyword>
<gene>
    <name evidence="26" type="primary">DNAH14</name>
</gene>
<dbReference type="InterPro" id="IPR043157">
    <property type="entry name" value="Dynein_AAA1S"/>
</dbReference>
<feature type="domain" description="Dynein heavy chain hydrolytic ATP-binding dynein motor region" evidence="18">
    <location>
        <begin position="1520"/>
        <end position="1853"/>
    </location>
</feature>
<dbReference type="GO" id="GO:0005930">
    <property type="term" value="C:axoneme"/>
    <property type="evidence" value="ECO:0007669"/>
    <property type="project" value="UniProtKB-SubCell"/>
</dbReference>
<dbReference type="Gene3D" id="1.10.287.2620">
    <property type="match status" value="1"/>
</dbReference>
<dbReference type="InterPro" id="IPR041658">
    <property type="entry name" value="AAA_lid_11"/>
</dbReference>
<dbReference type="Gene3D" id="3.10.490.20">
    <property type="match status" value="1"/>
</dbReference>
<evidence type="ECO:0000259" key="18">
    <source>
        <dbReference type="Pfam" id="PF12774"/>
    </source>
</evidence>
<dbReference type="Pfam" id="PF17852">
    <property type="entry name" value="Dynein_AAA_lid"/>
    <property type="match status" value="1"/>
</dbReference>
<evidence type="ECO:0000259" key="23">
    <source>
        <dbReference type="Pfam" id="PF17857"/>
    </source>
</evidence>
<dbReference type="OMA" id="PHLMKCF"/>
<dbReference type="Gene3D" id="1.20.140.100">
    <property type="entry name" value="Dynein heavy chain, N-terminal domain 2"/>
    <property type="match status" value="1"/>
</dbReference>
<dbReference type="Gene3D" id="1.20.58.1120">
    <property type="match status" value="1"/>
</dbReference>
<dbReference type="InterPro" id="IPR041466">
    <property type="entry name" value="Dynein_AAA5_ext"/>
</dbReference>
<dbReference type="Gene3D" id="1.20.920.20">
    <property type="match status" value="1"/>
</dbReference>
<evidence type="ECO:0000259" key="16">
    <source>
        <dbReference type="Pfam" id="PF03028"/>
    </source>
</evidence>
<dbReference type="Pfam" id="PF08393">
    <property type="entry name" value="DHC_N2"/>
    <property type="match status" value="1"/>
</dbReference>
<evidence type="ECO:0000256" key="12">
    <source>
        <dbReference type="ARBA" id="ARBA00023212"/>
    </source>
</evidence>
<evidence type="ECO:0000256" key="4">
    <source>
        <dbReference type="ARBA" id="ARBA00022701"/>
    </source>
</evidence>
<dbReference type="InterPro" id="IPR024743">
    <property type="entry name" value="Dynein_HC_stalk"/>
</dbReference>
<dbReference type="GO" id="GO:0051959">
    <property type="term" value="F:dynein light intermediate chain binding"/>
    <property type="evidence" value="ECO:0007669"/>
    <property type="project" value="InterPro"/>
</dbReference>
<dbReference type="Proteomes" id="UP000291000">
    <property type="component" value="Chromosome 16"/>
</dbReference>
<keyword evidence="11" id="KW-0505">Motor protein</keyword>
<keyword evidence="13" id="KW-0966">Cell projection</keyword>
<dbReference type="Pfam" id="PF12780">
    <property type="entry name" value="AAA_8"/>
    <property type="match status" value="1"/>
</dbReference>
<dbReference type="InterPro" id="IPR024317">
    <property type="entry name" value="Dynein_heavy_chain_D4_dom"/>
</dbReference>
<dbReference type="GO" id="GO:0030286">
    <property type="term" value="C:dynein complex"/>
    <property type="evidence" value="ECO:0007669"/>
    <property type="project" value="UniProtKB-KW"/>
</dbReference>
<dbReference type="Gene3D" id="1.10.8.1220">
    <property type="match status" value="1"/>
</dbReference>
<dbReference type="InterPro" id="IPR041228">
    <property type="entry name" value="Dynein_C"/>
</dbReference>
<dbReference type="FunFam" id="3.40.50.300:FF:000320">
    <property type="entry name" value="Dynein, axonemal, heavy chain 5"/>
    <property type="match status" value="1"/>
</dbReference>
<comment type="subcellular location">
    <subcellularLocation>
        <location evidence="1">Cytoplasm</location>
        <location evidence="1">Cytoskeleton</location>
        <location evidence="1">Cilium axoneme</location>
    </subcellularLocation>
</comment>
<dbReference type="InterPro" id="IPR026983">
    <property type="entry name" value="DHC"/>
</dbReference>
<dbReference type="GeneTree" id="ENSGT00940000160505"/>
<keyword evidence="6" id="KW-0547">Nucleotide-binding</keyword>
<evidence type="ECO:0000259" key="24">
    <source>
        <dbReference type="Pfam" id="PF18198"/>
    </source>
</evidence>
<dbReference type="FunFam" id="3.40.50.300:FF:000049">
    <property type="entry name" value="Dynein, axonemal, heavy chain 5"/>
    <property type="match status" value="1"/>
</dbReference>
<feature type="domain" description="Dynein heavy chain AAA lid" evidence="24">
    <location>
        <begin position="4060"/>
        <end position="4196"/>
    </location>
</feature>
<sequence length="4605" mass="530896">METFRPNDLTPVNKDRNKDKGNSKPRVLKHEEENYFQDILPSGNRPAGKETLKHKTFGTISVPWKSEKVEEIYQDYTPDYLQAIRIQQDILTSEPLPSKKKEKSKEKDQTHGCPKVRKKRLASYDRTVPNDDDVICHIIRLREKLGWQTVLPQHSLEYRCFKTATQKILLKEPLKDDGEFVYCLLRKNSKAFYNPYDLYVVSAHRARHCKEFWIITASFISKVTKIGGKEEIELIPTLEWLLERRCYYLLQQFKIFSNFRINKLFVTWKLTVKRIKTDKSRSLLYRNLFFADELFQGCLLYIKGLCEDAVSLKKGDEDNSNAICLVKLDKFRTYSLHEFCEEQLHQATQALKQLEDIRDKAISEIKLTILKVAEKKDIKEYFESNHFEDTTHFKLPTYRRLLEVIFRFLMLVDYLFQELTRQLMNTAVTLLVELFSDSARMPVSVEKKNEKLINIHKDIFAFTGKMTSDYEEFDNSNLYAYSVLKSEVKTQDNEILNSIKVDTDLRKIHAPIFEVSLQLRTPAESDSSENSEENLHESDKCSEKSAVYEDTSENEVSVFIEQSSEELLPMKKSKRMSYSYDVLSELDFETEFEKNCMNDKLFEFPTNLFITPNRLEFSVQIQNMVAAFENCITKIIPLCQDPRLSMFTESALIMDLPNKKKNVRDYQTRWPDCQVLFEMDPAYQDKIATFLTIIGSSMGQVSIYSCQFRKYCTMVEKAKIIGTKISSMEELTSTQFKSILSKFRNYLRQIVNMTIEKRIGIFNVMSFDYQLQCLPYVENIIDMSQNLLRSAIERKNANLLEVIESSLQKLEYTPTEMEEFLEYFTFLDAISSKISKLEKEYIIVAQLYSVVRYYQIHVSEEQTAIYKILLIKFGQLKTSVKLSEKNKDAAISKFRDNLESYITDLCIEVSNLKAKIRNSVLLCASTPVSTAMEMIQTLSEEAASLAVKAKTYSNYQDCFDDSPSHMYFLNTEEITQIVLSEIADIDYDLTLRKILWDAEEEWGTLFWEWRNSTLDSIDTESVYRNVSKWMQIIFVLEKGLPKNDMVTHLKQSVIDFKQELPIIIALGNPCLKPRHWEALQEIIGKSVSLDKNCTVENLLALKMFQYENEINEISTSATNEAALEKMLYKIIDLWNTTPLHLVLHHTEAYSILIISSIDDILVQLEESQIILASVKGSSYLGPIKDLVDEWDQNLALFSYTLEEWMSCQRNWLYLEPIFLSTEIQRQLPAEAKLFSQVISMWKEIMLKIHNKLDALQIATSAGVLEILQNCNIHLEYIKKNLEDYLETKRMIFPRFYFLSNAELLDILSDSRNPECVQPHLVKCFENIRRLLIWKQEIGPPAVVMFISAEGETLVLPKKIRIRSGIEQWLVNVEKTMFDLVKKFVSQGVDDWYYQQFSLWVLSHPGQVVLTVSQIIFYNDCIKSFVSSHPKKEVEKVHAGMIHQLEEIAELVLLDTHNSRAKVVLGALLTLYVHCRDTVRDLLLKSIFNADDFEWTRHLQYKWNEKQKLCYVSQGDASFTYGYEYLGCTPRLVITPLTDRCWLTLTGALHLNLGGCPAGPAGTGKTESVKDLAKSLGKHCVVFNCFEDLDYKIMGKFFFGLVESGAWCCFDEFNRIDVEVLSVIASQMLTIKAAKDSYSVRFILEGKEIRINMSCAVFVTLNPGYKGRVELPDNLKSLFRPVAMMAPHYQMIAEIMLLSIGFKSAKLLSGKLVNIYELASKQLSHQDHYDFGLRSLKTVLVMAGKKKRELKCNISDISETEETLIIIEAMREASLPKFLPKDVLLFEKIMRDIFCGATVSKVNQIVLEKLIEIATQQLGLQQWPAQKERIIQFYNQLQACVGVMLVGPTGGGKTTVRRILEKALTLLPIEEFLSIEERDSISQVSGRRGKIDICILNPKCITLSELYGHLDPNTMEWADGLLSATIRNYVYLNTTKYSNKDNESKISDSANVFKLDFSDAADSDYHIFDKEMEKDIKIPESQNFDWQWIVLDGPVDSFWVENLNSMLDDTRTLCLANSERITLTSKIRVIFEVDSLAQASPAIVSRCAMVYMNPIDLGWEPYVKSWLLKNSKIMNEAEVDCLEFMIKSSVPDGLQFIKKHQKFQPFPVQDITIVTTLCRILDAFFEFMSKTGIFELREDLKDISSEEIISHSKVSVKFKDVENRDENAWYMAKNPIKLKKTIQKLFVFAFTWAFGGTLQREDEHEDDIIFYPSSEPDSPARVAYDFDNLVRELFEGNAQIGINLPNGEHSIFGYFVDIQQCEFIPWSELLPNVQTLVQRGTSILTDPQGSSENLLKITECGESINYIATRDTTCLSFLVSLLLKNSCPVLLTGDFGVGKTAAINQMLEKLEGSGAFDVKYGSILGEVLLYNEIKKSSFKQNISILLSETHKTATGGLDKITKKAEVKTDESSFKNSNKGIIVSAINFNINTSAARTKEMILKKLVRRTKDSLGAPKNNRIVIFIDDLNMPESDMYGTQPPLELIRQLLDMGGIYDTEKVTWKNIQDLSLVAACVFPVSRRYISPRLLKHFSILVLPHLPQTAIKTIFQVHLGMYFSINNFAPEVQKTKDQIISCCLAVYYQVCQTMLPTPTKCHYMFNLRDVFKLLLGLLQADKYVVNSKEMAALFFVHEATRVFHDRLLEQAEQVLFYQILSKELENYFQIQWTKEKLMNDPIIFVDFLDVNKSHKKKTYQYTNDYNKLAEVLTEFQMKLNSASLEISHSLVFFKEAIEHIARATRILRQSGSHMLLIGIDGCGKETCATLACYLAEHKIFRVPLSHNYAYLEFKEDFKKVFMQAGLEGNPSALIVSNLNLDQELFMEDLNSIINLGKIPDLFENEELDAIALRLRSLAEQSGYVDNRQALLSFFQKRIHKNLHILMTMSPTRPNFHQNCRLYPSLISSCTVDWYEKWPEEALLIVADAFLREKVDIKNRENLKEKLVPTCVQIHQSVKELNIKYFQTTRRHYYITPSNYLRFMDTFAHILKSREKEMQKKRERFHMGLSKILETTALVTDMQEELLILGPQIEQKTKEKEILMEKLQKDSQVVEKVQMLVKQDEEIMEEEVRIVEEYAQKADNELKSVLPALDKAIVALNALDKADVSELRVYTRPPYLVLTVMNAVCILLQKKPNWATAKLLLSETGFLKKLINIDKDSIPEKVFIKLKKILVLPDFNPNKIALVSVACCSMCQWVIALNSYHEAQKLVGPKQIQVAEAQNVLKIAKQRLDEKQRGLQLVEEHLQFLQEAYKEIVAEKELLAHRRKLATKRLQCASILLTALEDEKTRWQETIDQIDNKLEGILGDILISAACIVYSGVLTAEFRQLIVEKWQNLCTENNISLSSNFSLIEVMAQKHEIRQWHHQGLPLGQYSTENAILIKNGLQWPLLIDPQKQAHSWIRQMEGSRLQELSTEDSNYIQTIENAMKTGGSVLLQNLPERLPPSLKEILKKDIYQRRGQYFIKINDSEIEYNSKFRLYVSTEIDNPYFPPFIYSFVTMINFTVTFQGFQDQLLSIVLSHEVPHLENQRFQLLESISLDAKTLEELEQKTLNLLENAQGFVLDDEEIVDILRKSKMTSNEISKRIKATRKAESKIEETRKVYLPIATRGALLYFLVSNLAQIDYMYQFSLDWFRQIFVSSVVSKSKEQEEHSLKRETMFLQKGHEIPNLSKEPKLGSEKRTLDRHLKNSIDTLTRNIFKVVSLALFNRHKLCFSFGLCTTIMQNNANGNLMQDDIGSLPKEEWNIFLNSSTLVNIKGVMPQPKLNSIYETCKNQHLQWVSDSRWKQCFYISNELEPFSLLCKSLLSNVSQWNAFKNSNTVYLLMSTAFSSENASMEESEKSPEIAQVFNENEEIYTSINFPWEKLTPFQRLILIKILRPEHLKNSVERFITEKIGNEYIHSTGTSLKESYEESNARTPLILIHSHGIDLTNTLLKFAQELMGTTNHVTMISLGRGQAAKAEALIVKALTNTEQWVFLQNCHLAASFMPRLCTIVESFNSPDVTIEPKFRLWLSSKSDSSFPIPILQKSLKIAVENPQGLKNNLLQTFGYSGSGEVTEELFEKPDCGPWWKKILFSLCFFNALINERKIYGILGWNIAYAFSSSDLEVAIKVLENFLSAQSSIPWQTLRYLIGEVVYGGWVTDTWDRRCLNTLLYKFCNPEVLKDDFSFSTDEPLPKSGSMKDYIHAIQSLPDDDPPELLELHPEATRGFREIQAQKFIDNLIGMQPRFTITNLIFSREKSKDELVMAMLSDMLTRLPLSVEKEEWAGTPSTLKYIMLSPIWESFHKDPKGYDPLIHCVLLTFLIQEIERFDQLLSIIHKSLKDLRLAIKGEIILTQELEEIYDSFLNTKVPKLWQKYAYKSSKALSSWVNDLIQRLNFFNTWAKMAYTAMHHRYMRLVTAWKHSSTSPSQDPKYPTEQNSEFFEGFPARYWLPAFFFPQAFLITVLQDYGRSQGISTDALTFTHHVISDTTDVKDKEFSIIIQKKLNIVRRAFKGTDPTHVGVHVFGLFIEGARWNHKEKILEDSLPCEICCDFPEIYFLPTKISSESSTASKQTEPELYTFECPVYQTPERSSILTAAGLSSNFLTSVYLSTKKPPSHWITMQVALLCEENEK</sequence>
<dbReference type="InterPro" id="IPR027417">
    <property type="entry name" value="P-loop_NTPase"/>
</dbReference>
<evidence type="ECO:0000259" key="21">
    <source>
        <dbReference type="Pfam" id="PF12781"/>
    </source>
</evidence>
<evidence type="ECO:0000256" key="3">
    <source>
        <dbReference type="ARBA" id="ARBA00022490"/>
    </source>
</evidence>
<evidence type="ECO:0000256" key="14">
    <source>
        <dbReference type="SAM" id="Coils"/>
    </source>
</evidence>
<dbReference type="InterPro" id="IPR035699">
    <property type="entry name" value="AAA_6"/>
</dbReference>
<proteinExistence type="inferred from homology"/>
<dbReference type="FunFam" id="1.20.140.100:FF:000004">
    <property type="entry name" value="Dynein axonemal heavy chain 6"/>
    <property type="match status" value="1"/>
</dbReference>
<dbReference type="GO" id="GO:0045505">
    <property type="term" value="F:dynein intermediate chain binding"/>
    <property type="evidence" value="ECO:0007669"/>
    <property type="project" value="InterPro"/>
</dbReference>
<dbReference type="FunFam" id="1.20.58.1120:FF:000007">
    <property type="entry name" value="Dynein heavy chain 4"/>
    <property type="match status" value="1"/>
</dbReference>
<dbReference type="Pfam" id="PF12781">
    <property type="entry name" value="AAA_9"/>
    <property type="match status" value="1"/>
</dbReference>
<organism evidence="26 27">
    <name type="scientific">Capra hircus</name>
    <name type="common">Goat</name>
    <dbReference type="NCBI Taxonomy" id="9925"/>
    <lineage>
        <taxon>Eukaryota</taxon>
        <taxon>Metazoa</taxon>
        <taxon>Chordata</taxon>
        <taxon>Craniata</taxon>
        <taxon>Vertebrata</taxon>
        <taxon>Euteleostomi</taxon>
        <taxon>Mammalia</taxon>
        <taxon>Eutheria</taxon>
        <taxon>Laurasiatheria</taxon>
        <taxon>Artiodactyla</taxon>
        <taxon>Ruminantia</taxon>
        <taxon>Pecora</taxon>
        <taxon>Bovidae</taxon>
        <taxon>Caprinae</taxon>
        <taxon>Capra</taxon>
    </lineage>
</organism>
<dbReference type="SUPFAM" id="SSF52540">
    <property type="entry name" value="P-loop containing nucleoside triphosphate hydrolases"/>
    <property type="match status" value="4"/>
</dbReference>
<dbReference type="PANTHER" id="PTHR22878">
    <property type="entry name" value="DYNEIN HEAVY CHAIN 6, AXONEMAL-LIKE-RELATED"/>
    <property type="match status" value="1"/>
</dbReference>
<dbReference type="InterPro" id="IPR043160">
    <property type="entry name" value="Dynein_C_barrel"/>
</dbReference>
<dbReference type="Pfam" id="PF17857">
    <property type="entry name" value="AAA_lid_1"/>
    <property type="match status" value="1"/>
</dbReference>
<feature type="region of interest" description="Disordered" evidence="15">
    <location>
        <begin position="1"/>
        <end position="33"/>
    </location>
</feature>
<feature type="domain" description="Dynein heavy chain C-terminal" evidence="25">
    <location>
        <begin position="4204"/>
        <end position="4600"/>
    </location>
</feature>
<feature type="domain" description="Dynein heavy chain AAA 5 extension" evidence="22">
    <location>
        <begin position="2164"/>
        <end position="2267"/>
    </location>
</feature>
<dbReference type="InterPro" id="IPR035706">
    <property type="entry name" value="AAA_9"/>
</dbReference>
<dbReference type="STRING" id="9925.ENSCHIP00000024738"/>
<dbReference type="GO" id="GO:0008569">
    <property type="term" value="F:minus-end-directed microtubule motor activity"/>
    <property type="evidence" value="ECO:0007669"/>
    <property type="project" value="InterPro"/>
</dbReference>
<dbReference type="Gene3D" id="1.20.1270.280">
    <property type="match status" value="1"/>
</dbReference>
<dbReference type="Pfam" id="PF18198">
    <property type="entry name" value="AAA_lid_11"/>
    <property type="match status" value="1"/>
</dbReference>
<feature type="domain" description="Dynein heavy chain AAA module D4" evidence="20">
    <location>
        <begin position="2720"/>
        <end position="2979"/>
    </location>
</feature>
<evidence type="ECO:0000259" key="19">
    <source>
        <dbReference type="Pfam" id="PF12777"/>
    </source>
</evidence>
<evidence type="ECO:0000256" key="7">
    <source>
        <dbReference type="ARBA" id="ARBA00022840"/>
    </source>
</evidence>
<keyword evidence="5" id="KW-0677">Repeat</keyword>
<dbReference type="FunFam" id="1.20.920.20:FF:000006">
    <property type="entry name" value="Dynein, axonemal, heavy chain 6"/>
    <property type="match status" value="1"/>
</dbReference>
<dbReference type="Pfam" id="PF12774">
    <property type="entry name" value="AAA_6"/>
    <property type="match status" value="1"/>
</dbReference>
<reference evidence="26" key="3">
    <citation type="submission" date="2025-09" db="UniProtKB">
        <authorList>
            <consortium name="Ensembl"/>
        </authorList>
    </citation>
    <scope>IDENTIFICATION</scope>
</reference>
<dbReference type="FunFam" id="3.10.490.20:FF:000005">
    <property type="entry name" value="Dynein axonemal heavy chain 6"/>
    <property type="match status" value="1"/>
</dbReference>
<dbReference type="GO" id="GO:0007018">
    <property type="term" value="P:microtubule-based movement"/>
    <property type="evidence" value="ECO:0007669"/>
    <property type="project" value="InterPro"/>
</dbReference>
<evidence type="ECO:0000256" key="1">
    <source>
        <dbReference type="ARBA" id="ARBA00004430"/>
    </source>
</evidence>
<comment type="similarity">
    <text evidence="2">Belongs to the dynein heavy chain family.</text>
</comment>